<dbReference type="FunFam" id="3.30.200.20:FF:000268">
    <property type="entry name" value="probable receptor-like serine/threonine-protein kinase At5g57670"/>
    <property type="match status" value="1"/>
</dbReference>
<dbReference type="GO" id="GO:0005524">
    <property type="term" value="F:ATP binding"/>
    <property type="evidence" value="ECO:0007669"/>
    <property type="project" value="UniProtKB-UniRule"/>
</dbReference>
<gene>
    <name evidence="5" type="ORF">LUZ63_000498</name>
</gene>
<evidence type="ECO:0000313" key="5">
    <source>
        <dbReference type="EMBL" id="KAJ1700719.1"/>
    </source>
</evidence>
<accession>A0A9Q0CV15</accession>
<dbReference type="PROSITE" id="PS00107">
    <property type="entry name" value="PROTEIN_KINASE_ATP"/>
    <property type="match status" value="1"/>
</dbReference>
<evidence type="ECO:0000313" key="6">
    <source>
        <dbReference type="Proteomes" id="UP001151287"/>
    </source>
</evidence>
<evidence type="ECO:0000256" key="2">
    <source>
        <dbReference type="ARBA" id="ARBA00022840"/>
    </source>
</evidence>
<name>A0A9Q0CV15_9POAL</name>
<dbReference type="InterPro" id="IPR000719">
    <property type="entry name" value="Prot_kinase_dom"/>
</dbReference>
<dbReference type="SUPFAM" id="SSF56112">
    <property type="entry name" value="Protein kinase-like (PK-like)"/>
    <property type="match status" value="1"/>
</dbReference>
<dbReference type="Gene3D" id="3.30.200.20">
    <property type="entry name" value="Phosphorylase Kinase, domain 1"/>
    <property type="match status" value="1"/>
</dbReference>
<dbReference type="PANTHER" id="PTHR47989">
    <property type="entry name" value="OS01G0750732 PROTEIN"/>
    <property type="match status" value="1"/>
</dbReference>
<keyword evidence="2 3" id="KW-0067">ATP-binding</keyword>
<dbReference type="Gene3D" id="1.10.510.10">
    <property type="entry name" value="Transferase(Phosphotransferase) domain 1"/>
    <property type="match status" value="1"/>
</dbReference>
<protein>
    <recommendedName>
        <fullName evidence="4">Protein kinase domain-containing protein</fullName>
    </recommendedName>
</protein>
<dbReference type="PROSITE" id="PS50011">
    <property type="entry name" value="PROTEIN_KINASE_DOM"/>
    <property type="match status" value="1"/>
</dbReference>
<evidence type="ECO:0000256" key="1">
    <source>
        <dbReference type="ARBA" id="ARBA00022741"/>
    </source>
</evidence>
<evidence type="ECO:0000256" key="3">
    <source>
        <dbReference type="PROSITE-ProRule" id="PRU10141"/>
    </source>
</evidence>
<feature type="binding site" evidence="3">
    <location>
        <position position="84"/>
    </location>
    <ligand>
        <name>ATP</name>
        <dbReference type="ChEBI" id="CHEBI:30616"/>
    </ligand>
</feature>
<dbReference type="SMART" id="SM00220">
    <property type="entry name" value="S_TKc"/>
    <property type="match status" value="1"/>
</dbReference>
<comment type="caution">
    <text evidence="5">The sequence shown here is derived from an EMBL/GenBank/DDBJ whole genome shotgun (WGS) entry which is preliminary data.</text>
</comment>
<dbReference type="InterPro" id="IPR017441">
    <property type="entry name" value="Protein_kinase_ATP_BS"/>
</dbReference>
<evidence type="ECO:0000259" key="4">
    <source>
        <dbReference type="PROSITE" id="PS50011"/>
    </source>
</evidence>
<dbReference type="PANTHER" id="PTHR47989:SF62">
    <property type="entry name" value="OS05G0423500 PROTEIN"/>
    <property type="match status" value="1"/>
</dbReference>
<dbReference type="GO" id="GO:0004672">
    <property type="term" value="F:protein kinase activity"/>
    <property type="evidence" value="ECO:0007669"/>
    <property type="project" value="InterPro"/>
</dbReference>
<dbReference type="InterPro" id="IPR011009">
    <property type="entry name" value="Kinase-like_dom_sf"/>
</dbReference>
<dbReference type="AlphaFoldDB" id="A0A9Q0CV15"/>
<feature type="domain" description="Protein kinase" evidence="4">
    <location>
        <begin position="56"/>
        <end position="351"/>
    </location>
</feature>
<dbReference type="Proteomes" id="UP001151287">
    <property type="component" value="Unassembled WGS sequence"/>
</dbReference>
<dbReference type="Pfam" id="PF00069">
    <property type="entry name" value="Pkinase"/>
    <property type="match status" value="1"/>
</dbReference>
<keyword evidence="1 3" id="KW-0547">Nucleotide-binding</keyword>
<dbReference type="EMBL" id="JAMQYH010000001">
    <property type="protein sequence ID" value="KAJ1700719.1"/>
    <property type="molecule type" value="Genomic_DNA"/>
</dbReference>
<reference evidence="5" key="1">
    <citation type="journal article" date="2022" name="Cell">
        <title>Repeat-based holocentromeres influence genome architecture and karyotype evolution.</title>
        <authorList>
            <person name="Hofstatter P.G."/>
            <person name="Thangavel G."/>
            <person name="Lux T."/>
            <person name="Neumann P."/>
            <person name="Vondrak T."/>
            <person name="Novak P."/>
            <person name="Zhang M."/>
            <person name="Costa L."/>
            <person name="Castellani M."/>
            <person name="Scott A."/>
            <person name="Toegelov H."/>
            <person name="Fuchs J."/>
            <person name="Mata-Sucre Y."/>
            <person name="Dias Y."/>
            <person name="Vanzela A.L.L."/>
            <person name="Huettel B."/>
            <person name="Almeida C.C.S."/>
            <person name="Simkova H."/>
            <person name="Souza G."/>
            <person name="Pedrosa-Harand A."/>
            <person name="Macas J."/>
            <person name="Mayer K.F.X."/>
            <person name="Houben A."/>
            <person name="Marques A."/>
        </authorList>
    </citation>
    <scope>NUCLEOTIDE SEQUENCE</scope>
    <source>
        <strain evidence="5">RhyBre1mFocal</strain>
    </source>
</reference>
<sequence length="400" mass="45937">MRSGVARRELKQRRKDEEIAFARLWNSAAKDDRTDPQLNGARYFPFKELKKYTNNFSKDNEIGEGSFGKVYKGCCPDGVAVAVKESSKTSTKEFQIEIEVLSRIHHKNIQKFLGFCFEQGKKLIVYEYITKGNLRDNIDGICGIHLDWKKRLQIALDSARGLAYLHELANPLIIHRDIKSINIALDENLNARVIGFDIPKLVSEKQKENVSSQDKRTLTRVKSAVKGTIGYLDPEYFQTQQLSEKSDVYSFGMVMLELITGRSLSDIQAEFNKAINQNDEGPFLFEKVHAAIDQNDLEYYGLRNIIDPKIVTEVRNDDFRKFLQLALKCLKHSASDRPSMSEIMRDIDVILQHDGSERTTITDYLDDFGNATYLPQHPSRPRSSNKGSWLQHIRLKWGLR</sequence>
<proteinExistence type="predicted"/>
<dbReference type="OrthoDB" id="2015206at2759"/>
<keyword evidence="6" id="KW-1185">Reference proteome</keyword>
<organism evidence="5 6">
    <name type="scientific">Rhynchospora breviuscula</name>
    <dbReference type="NCBI Taxonomy" id="2022672"/>
    <lineage>
        <taxon>Eukaryota</taxon>
        <taxon>Viridiplantae</taxon>
        <taxon>Streptophyta</taxon>
        <taxon>Embryophyta</taxon>
        <taxon>Tracheophyta</taxon>
        <taxon>Spermatophyta</taxon>
        <taxon>Magnoliopsida</taxon>
        <taxon>Liliopsida</taxon>
        <taxon>Poales</taxon>
        <taxon>Cyperaceae</taxon>
        <taxon>Cyperoideae</taxon>
        <taxon>Rhynchosporeae</taxon>
        <taxon>Rhynchospora</taxon>
    </lineage>
</organism>